<dbReference type="Proteomes" id="UP001165060">
    <property type="component" value="Unassembled WGS sequence"/>
</dbReference>
<evidence type="ECO:0000313" key="2">
    <source>
        <dbReference type="EMBL" id="GMI27267.1"/>
    </source>
</evidence>
<proteinExistence type="predicted"/>
<reference evidence="2 3" key="1">
    <citation type="journal article" date="2023" name="Commun. Biol.">
        <title>Genome analysis of Parmales, the sister group of diatoms, reveals the evolutionary specialization of diatoms from phago-mixotrophs to photoautotrophs.</title>
        <authorList>
            <person name="Ban H."/>
            <person name="Sato S."/>
            <person name="Yoshikawa S."/>
            <person name="Yamada K."/>
            <person name="Nakamura Y."/>
            <person name="Ichinomiya M."/>
            <person name="Sato N."/>
            <person name="Blanc-Mathieu R."/>
            <person name="Endo H."/>
            <person name="Kuwata A."/>
            <person name="Ogata H."/>
        </authorList>
    </citation>
    <scope>NUCLEOTIDE SEQUENCE [LARGE SCALE GENOMIC DNA]</scope>
</reference>
<accession>A0ABQ6MIM1</accession>
<protein>
    <submittedName>
        <fullName evidence="2">Uncharacterized protein</fullName>
    </submittedName>
</protein>
<dbReference type="EMBL" id="BRYB01004199">
    <property type="protein sequence ID" value="GMI27267.1"/>
    <property type="molecule type" value="Genomic_DNA"/>
</dbReference>
<evidence type="ECO:0000256" key="1">
    <source>
        <dbReference type="SAM" id="MobiDB-lite"/>
    </source>
</evidence>
<keyword evidence="3" id="KW-1185">Reference proteome</keyword>
<comment type="caution">
    <text evidence="2">The sequence shown here is derived from an EMBL/GenBank/DDBJ whole genome shotgun (WGS) entry which is preliminary data.</text>
</comment>
<gene>
    <name evidence="2" type="ORF">TeGR_g11336</name>
</gene>
<name>A0ABQ6MIM1_9STRA</name>
<sequence>MSAPLSPSQQSIPPLGFPSVNSPGGIDFWKTRFESHAHGHSDPSVASSSNPHDLYSSASYTDMDDLSLLSSENNFSEFDRFDAELSRRQQRSRAEMNGALETRDLSALRGGAFAATVKERAKSAAAGLRPAKSQSRAQYPEFRTSCFYDKTCNRGLVSHTPLPGNNSDPSTSPQSMQPNDKVFWDDVRHWNRENCGWTMGRQPRFVKKVDRDLTAPNPAASFAYLDEASGKEKEAELQRQNHRYRATYQEGSPPKKHESMPWLKDRNLGPGDYEHRDPWEVEQTCGFVPASSMFKSESKRDLYLNEGFHKTRLGKLVGPQTPARKVPEIEK</sequence>
<feature type="compositionally biased region" description="Polar residues" evidence="1">
    <location>
        <begin position="163"/>
        <end position="178"/>
    </location>
</feature>
<evidence type="ECO:0000313" key="3">
    <source>
        <dbReference type="Proteomes" id="UP001165060"/>
    </source>
</evidence>
<organism evidence="2 3">
    <name type="scientific">Tetraparma gracilis</name>
    <dbReference type="NCBI Taxonomy" id="2962635"/>
    <lineage>
        <taxon>Eukaryota</taxon>
        <taxon>Sar</taxon>
        <taxon>Stramenopiles</taxon>
        <taxon>Ochrophyta</taxon>
        <taxon>Bolidophyceae</taxon>
        <taxon>Parmales</taxon>
        <taxon>Triparmaceae</taxon>
        <taxon>Tetraparma</taxon>
    </lineage>
</organism>
<feature type="region of interest" description="Disordered" evidence="1">
    <location>
        <begin position="159"/>
        <end position="178"/>
    </location>
</feature>